<name>A0A2T8T1B2_SALER</name>
<organism evidence="1 2">
    <name type="scientific">Salmonella enterica</name>
    <name type="common">Salmonella choleraesuis</name>
    <dbReference type="NCBI Taxonomy" id="28901"/>
    <lineage>
        <taxon>Bacteria</taxon>
        <taxon>Pseudomonadati</taxon>
        <taxon>Pseudomonadota</taxon>
        <taxon>Gammaproteobacteria</taxon>
        <taxon>Enterobacterales</taxon>
        <taxon>Enterobacteriaceae</taxon>
        <taxon>Salmonella</taxon>
    </lineage>
</organism>
<reference evidence="1 2" key="1">
    <citation type="submission" date="2018-04" db="EMBL/GenBank/DDBJ databases">
        <title>Serotype diversity and antimicrobial resistance among Salmonella enterica isolated from patients at an equine referral hospital.</title>
        <authorList>
            <person name="Leon I.M."/>
            <person name="Lawhon S.D."/>
            <person name="Norman K.N."/>
            <person name="Threadgill D.S."/>
            <person name="Ohta N."/>
            <person name="Vinasco J."/>
            <person name="Scott H.M."/>
        </authorList>
    </citation>
    <scope>NUCLEOTIDE SEQUENCE [LARGE SCALE GENOMIC DNA]</scope>
    <source>
        <strain evidence="1 2">235</strain>
    </source>
</reference>
<evidence type="ECO:0000313" key="2">
    <source>
        <dbReference type="Proteomes" id="UP000245912"/>
    </source>
</evidence>
<gene>
    <name evidence="1" type="ORF">C4860_18770</name>
</gene>
<accession>A0A2T8T1B2</accession>
<sequence length="76" mass="9010">MNDFHMLDICIKNNDRLGAMRLLRDKTEFAVRKVLEKLKLKVTLQTGRSFWLWVQNWINSSCKHENTPSEPAYDKS</sequence>
<dbReference type="RefSeq" id="WP_001627889.1">
    <property type="nucleotide sequence ID" value="NZ_CP075139.1"/>
</dbReference>
<protein>
    <submittedName>
        <fullName evidence="1">Uncharacterized protein</fullName>
    </submittedName>
</protein>
<comment type="caution">
    <text evidence="1">The sequence shown here is derived from an EMBL/GenBank/DDBJ whole genome shotgun (WGS) entry which is preliminary data.</text>
</comment>
<dbReference type="EMBL" id="QDLQ01000014">
    <property type="protein sequence ID" value="PVI95426.1"/>
    <property type="molecule type" value="Genomic_DNA"/>
</dbReference>
<dbReference type="AlphaFoldDB" id="A0A2T8T1B2"/>
<evidence type="ECO:0000313" key="1">
    <source>
        <dbReference type="EMBL" id="PVI95426.1"/>
    </source>
</evidence>
<proteinExistence type="predicted"/>
<dbReference type="Proteomes" id="UP000245912">
    <property type="component" value="Unassembled WGS sequence"/>
</dbReference>